<dbReference type="EMBL" id="LVYI01000011">
    <property type="protein sequence ID" value="OAP55339.1"/>
    <property type="molecule type" value="Genomic_DNA"/>
</dbReference>
<accession>A0A178Z6E6</accession>
<dbReference type="OrthoDB" id="4449122at2759"/>
<gene>
    <name evidence="3" type="ORF">AYL99_10312</name>
</gene>
<dbReference type="Proteomes" id="UP000078343">
    <property type="component" value="Unassembled WGS sequence"/>
</dbReference>
<reference evidence="3 4" key="1">
    <citation type="submission" date="2016-04" db="EMBL/GenBank/DDBJ databases">
        <title>Draft genome of Fonsecaea erecta CBS 125763.</title>
        <authorList>
            <person name="Weiss V.A."/>
            <person name="Vicente V.A."/>
            <person name="Raittz R.T."/>
            <person name="Moreno L.F."/>
            <person name="De Souza E.M."/>
            <person name="Pedrosa F.O."/>
            <person name="Steffens M.B."/>
            <person name="Faoro H."/>
            <person name="Tadra-Sfeir M.Z."/>
            <person name="Najafzadeh M.J."/>
            <person name="Felipe M.S."/>
            <person name="Teixeira M."/>
            <person name="Sun J."/>
            <person name="Xi L."/>
            <person name="Gomes R."/>
            <person name="De Azevedo C.M."/>
            <person name="Salgado C.G."/>
            <person name="Da Silva M.B."/>
            <person name="Nascimento M.F."/>
            <person name="Queiroz-Telles F."/>
            <person name="Attili D.S."/>
            <person name="Gorbushina A."/>
        </authorList>
    </citation>
    <scope>NUCLEOTIDE SEQUENCE [LARGE SCALE GENOMIC DNA]</scope>
    <source>
        <strain evidence="3 4">CBS 125763</strain>
    </source>
</reference>
<dbReference type="Gene3D" id="2.100.10.30">
    <property type="entry name" value="Jacalin-like lectin domain"/>
    <property type="match status" value="1"/>
</dbReference>
<dbReference type="PROSITE" id="PS51752">
    <property type="entry name" value="JACALIN_LECTIN"/>
    <property type="match status" value="1"/>
</dbReference>
<dbReference type="SMART" id="SM00915">
    <property type="entry name" value="Jacalin"/>
    <property type="match status" value="1"/>
</dbReference>
<feature type="region of interest" description="Disordered" evidence="1">
    <location>
        <begin position="1"/>
        <end position="20"/>
    </location>
</feature>
<dbReference type="RefSeq" id="XP_018688706.1">
    <property type="nucleotide sequence ID" value="XM_018841818.1"/>
</dbReference>
<feature type="domain" description="Jacalin-type lectin" evidence="2">
    <location>
        <begin position="11"/>
        <end position="157"/>
    </location>
</feature>
<dbReference type="Pfam" id="PF01419">
    <property type="entry name" value="Jacalin"/>
    <property type="match status" value="1"/>
</dbReference>
<sequence>MTPLKTGTKAIVTNSDKGGSSGTAFTLTDNKIAVKKITVWVDNGSGGYSDRKLVKAIKLDWTDGKERERGNKTGTSYSFEFDDNEKVDSLDLWTGDRVDRIKLTTDGGRTFDHGGMDYTGGKGGTKHSEEVGNGILLGFDGRADSNELISLGAVFKEDSD</sequence>
<protein>
    <recommendedName>
        <fullName evidence="2">Jacalin-type lectin domain-containing protein</fullName>
    </recommendedName>
</protein>
<keyword evidence="4" id="KW-1185">Reference proteome</keyword>
<dbReference type="InterPro" id="IPR036404">
    <property type="entry name" value="Jacalin-like_lectin_dom_sf"/>
</dbReference>
<organism evidence="3 4">
    <name type="scientific">Fonsecaea erecta</name>
    <dbReference type="NCBI Taxonomy" id="1367422"/>
    <lineage>
        <taxon>Eukaryota</taxon>
        <taxon>Fungi</taxon>
        <taxon>Dikarya</taxon>
        <taxon>Ascomycota</taxon>
        <taxon>Pezizomycotina</taxon>
        <taxon>Eurotiomycetes</taxon>
        <taxon>Chaetothyriomycetidae</taxon>
        <taxon>Chaetothyriales</taxon>
        <taxon>Herpotrichiellaceae</taxon>
        <taxon>Fonsecaea</taxon>
    </lineage>
</organism>
<comment type="caution">
    <text evidence="3">The sequence shown here is derived from an EMBL/GenBank/DDBJ whole genome shotgun (WGS) entry which is preliminary data.</text>
</comment>
<proteinExistence type="predicted"/>
<dbReference type="SUPFAM" id="SSF51101">
    <property type="entry name" value="Mannose-binding lectins"/>
    <property type="match status" value="1"/>
</dbReference>
<dbReference type="GeneID" id="30014480"/>
<evidence type="ECO:0000259" key="2">
    <source>
        <dbReference type="PROSITE" id="PS51752"/>
    </source>
</evidence>
<dbReference type="AlphaFoldDB" id="A0A178Z6E6"/>
<evidence type="ECO:0000256" key="1">
    <source>
        <dbReference type="SAM" id="MobiDB-lite"/>
    </source>
</evidence>
<dbReference type="InterPro" id="IPR001229">
    <property type="entry name" value="Jacalin-like_lectin_dom"/>
</dbReference>
<feature type="compositionally biased region" description="Polar residues" evidence="1">
    <location>
        <begin position="11"/>
        <end position="20"/>
    </location>
</feature>
<evidence type="ECO:0000313" key="4">
    <source>
        <dbReference type="Proteomes" id="UP000078343"/>
    </source>
</evidence>
<evidence type="ECO:0000313" key="3">
    <source>
        <dbReference type="EMBL" id="OAP55339.1"/>
    </source>
</evidence>
<name>A0A178Z6E6_9EURO</name>